<evidence type="ECO:0000256" key="4">
    <source>
        <dbReference type="ARBA" id="ARBA00023319"/>
    </source>
</evidence>
<dbReference type="InterPro" id="IPR003599">
    <property type="entry name" value="Ig_sub"/>
</dbReference>
<feature type="domain" description="Ig-like" evidence="6">
    <location>
        <begin position="22"/>
        <end position="117"/>
    </location>
</feature>
<feature type="signal peptide" evidence="5">
    <location>
        <begin position="1"/>
        <end position="26"/>
    </location>
</feature>
<evidence type="ECO:0000313" key="7">
    <source>
        <dbReference type="Ensembl" id="ENSOMYP00000120959.1"/>
    </source>
</evidence>
<dbReference type="InterPro" id="IPR013106">
    <property type="entry name" value="Ig_V-set"/>
</dbReference>
<dbReference type="SMART" id="SM00409">
    <property type="entry name" value="IG"/>
    <property type="match status" value="2"/>
</dbReference>
<keyword evidence="8" id="KW-1185">Reference proteome</keyword>
<dbReference type="Ensembl" id="ENSOMYT00000131132.1">
    <property type="protein sequence ID" value="ENSOMYP00000120959.1"/>
    <property type="gene ID" value="ENSOMYG00000030476.2"/>
</dbReference>
<organism evidence="7 8">
    <name type="scientific">Oncorhynchus mykiss</name>
    <name type="common">Rainbow trout</name>
    <name type="synonym">Salmo gairdneri</name>
    <dbReference type="NCBI Taxonomy" id="8022"/>
    <lineage>
        <taxon>Eukaryota</taxon>
        <taxon>Metazoa</taxon>
        <taxon>Chordata</taxon>
        <taxon>Craniata</taxon>
        <taxon>Vertebrata</taxon>
        <taxon>Euteleostomi</taxon>
        <taxon>Actinopterygii</taxon>
        <taxon>Neopterygii</taxon>
        <taxon>Teleostei</taxon>
        <taxon>Protacanthopterygii</taxon>
        <taxon>Salmoniformes</taxon>
        <taxon>Salmonidae</taxon>
        <taxon>Salmoninae</taxon>
        <taxon>Oncorhynchus</taxon>
    </lineage>
</organism>
<dbReference type="FunFam" id="2.60.40.10:FF:000013">
    <property type="entry name" value="cell adhesion molecule 1 isoform X1"/>
    <property type="match status" value="1"/>
</dbReference>
<evidence type="ECO:0000256" key="1">
    <source>
        <dbReference type="ARBA" id="ARBA00022729"/>
    </source>
</evidence>
<proteinExistence type="predicted"/>
<reference evidence="7" key="3">
    <citation type="submission" date="2025-09" db="UniProtKB">
        <authorList>
            <consortium name="Ensembl"/>
        </authorList>
    </citation>
    <scope>IDENTIFICATION</scope>
</reference>
<reference evidence="7" key="2">
    <citation type="submission" date="2025-08" db="UniProtKB">
        <authorList>
            <consortium name="Ensembl"/>
        </authorList>
    </citation>
    <scope>IDENTIFICATION</scope>
</reference>
<keyword evidence="2" id="KW-0677">Repeat</keyword>
<dbReference type="AlphaFoldDB" id="A0A8K9V8Y2"/>
<evidence type="ECO:0000256" key="3">
    <source>
        <dbReference type="ARBA" id="ARBA00023157"/>
    </source>
</evidence>
<feature type="domain" description="Ig-like" evidence="6">
    <location>
        <begin position="126"/>
        <end position="206"/>
    </location>
</feature>
<keyword evidence="4" id="KW-0393">Immunoglobulin domain</keyword>
<evidence type="ECO:0000256" key="2">
    <source>
        <dbReference type="ARBA" id="ARBA00022737"/>
    </source>
</evidence>
<dbReference type="InterPro" id="IPR007110">
    <property type="entry name" value="Ig-like_dom"/>
</dbReference>
<keyword evidence="1 5" id="KW-0732">Signal</keyword>
<protein>
    <submittedName>
        <fullName evidence="7">IgLON family member 5</fullName>
    </submittedName>
</protein>
<dbReference type="InterPro" id="IPR050876">
    <property type="entry name" value="IgLON_domain"/>
</dbReference>
<keyword evidence="3" id="KW-1015">Disulfide bond</keyword>
<name>A0A8K9V8Y2_ONCMY</name>
<dbReference type="PROSITE" id="PS50835">
    <property type="entry name" value="IG_LIKE"/>
    <property type="match status" value="2"/>
</dbReference>
<dbReference type="PANTHER" id="PTHR42757:SF12">
    <property type="entry name" value="IGLON FAMILY MEMBER 5"/>
    <property type="match status" value="1"/>
</dbReference>
<evidence type="ECO:0000259" key="6">
    <source>
        <dbReference type="PROSITE" id="PS50835"/>
    </source>
</evidence>
<accession>A0A8K9V8Y2</accession>
<dbReference type="Pfam" id="PF07686">
    <property type="entry name" value="V-set"/>
    <property type="match status" value="1"/>
</dbReference>
<evidence type="ECO:0000313" key="8">
    <source>
        <dbReference type="Proteomes" id="UP000694395"/>
    </source>
</evidence>
<dbReference type="SUPFAM" id="SSF48726">
    <property type="entry name" value="Immunoglobulin"/>
    <property type="match status" value="2"/>
</dbReference>
<dbReference type="InterPro" id="IPR036179">
    <property type="entry name" value="Ig-like_dom_sf"/>
</dbReference>
<sequence length="378" mass="40488">MSCPVLRNVFAGLLLALLSKGPSVHGAEFGHLPDNITVLEGESIILRCKIDEEVTHKAWLNRSNILFAGTDKWSLDRRVSLVNSNTSDFSIQIERVEVADEGLYTCSFQASNKPRIAHVFLIVQVPARIVNISQDVSVNEGGNVYLFCLAVGRPEPTVTWKENKCKTPISVSCLSTQSSLLLSQLSVPLPVSVSCRSTQSLYQSLSPVVVPSPHVSSPSCLSLYQSLFPVVVPSLLPVSVSCRSIQSSCLLSQFPVPLPVSVSCRSTQSSCLLSQLSVPLPVSVSCRSTQSLYQSLSPVVVSSPHVSSPSSLSLYQSLSPVVVPSPHVSSPSCLSLYQSLSPVVVPSPHVSSPSCLSLYQSLFPVVVPSPFTSPCLLS</sequence>
<dbReference type="PANTHER" id="PTHR42757">
    <property type="entry name" value="IGLON FAMILY OF IMMUNOGLOBULIN SUPERFAMILY-RELATED"/>
    <property type="match status" value="1"/>
</dbReference>
<dbReference type="InterPro" id="IPR013783">
    <property type="entry name" value="Ig-like_fold"/>
</dbReference>
<evidence type="ECO:0000256" key="5">
    <source>
        <dbReference type="SAM" id="SignalP"/>
    </source>
</evidence>
<dbReference type="Proteomes" id="UP000694395">
    <property type="component" value="Chromosome 2"/>
</dbReference>
<feature type="chain" id="PRO_5035449782" evidence="5">
    <location>
        <begin position="27"/>
        <end position="378"/>
    </location>
</feature>
<dbReference type="GeneTree" id="ENSGT00940000160467"/>
<reference evidence="7" key="1">
    <citation type="submission" date="2020-07" db="EMBL/GenBank/DDBJ databases">
        <title>A long reads based de novo assembly of the rainbow trout Arlee double haploid line genome.</title>
        <authorList>
            <person name="Gao G."/>
            <person name="Palti Y."/>
        </authorList>
    </citation>
    <scope>NUCLEOTIDE SEQUENCE [LARGE SCALE GENOMIC DNA]</scope>
</reference>
<dbReference type="Gene3D" id="2.60.40.10">
    <property type="entry name" value="Immunoglobulins"/>
    <property type="match status" value="2"/>
</dbReference>